<evidence type="ECO:0000313" key="1">
    <source>
        <dbReference type="EMBL" id="CAG6650544.1"/>
    </source>
</evidence>
<name>A0A8D8RFY6_9HEMI</name>
<accession>A0A8D8RFY6</accession>
<dbReference type="AlphaFoldDB" id="A0A8D8RFY6"/>
<protein>
    <submittedName>
        <fullName evidence="1">Uncharacterized protein</fullName>
    </submittedName>
</protein>
<dbReference type="EMBL" id="HBUF01162747">
    <property type="protein sequence ID" value="CAG6650544.1"/>
    <property type="molecule type" value="Transcribed_RNA"/>
</dbReference>
<reference evidence="1" key="1">
    <citation type="submission" date="2021-05" db="EMBL/GenBank/DDBJ databases">
        <authorList>
            <person name="Alioto T."/>
            <person name="Alioto T."/>
            <person name="Gomez Garrido J."/>
        </authorList>
    </citation>
    <scope>NUCLEOTIDE SEQUENCE</scope>
</reference>
<proteinExistence type="predicted"/>
<organism evidence="1">
    <name type="scientific">Cacopsylla melanoneura</name>
    <dbReference type="NCBI Taxonomy" id="428564"/>
    <lineage>
        <taxon>Eukaryota</taxon>
        <taxon>Metazoa</taxon>
        <taxon>Ecdysozoa</taxon>
        <taxon>Arthropoda</taxon>
        <taxon>Hexapoda</taxon>
        <taxon>Insecta</taxon>
        <taxon>Pterygota</taxon>
        <taxon>Neoptera</taxon>
        <taxon>Paraneoptera</taxon>
        <taxon>Hemiptera</taxon>
        <taxon>Sternorrhyncha</taxon>
        <taxon>Psylloidea</taxon>
        <taxon>Psyllidae</taxon>
        <taxon>Psyllinae</taxon>
        <taxon>Cacopsylla</taxon>
    </lineage>
</organism>
<sequence>MIDLSDAYCHVPVKERHQRFLAFIQRGHLQLDMPTVRTGLGTASFCAANELGSSSITQLGSTSTSLLGRLSHSGSLSSPTTATRDSHTQLTPVPWVASERAKIPNRSIPDQNISRTRMEHENSTGLSPRGKGEEYWSFNQTDPFRRQMVSPLTSTASRHPEHRFICCSTRRLHLRPLELAGRRLPRNKNRAKRPIPLPGLMALD</sequence>